<dbReference type="RefSeq" id="WP_256396943.1">
    <property type="nucleotide sequence ID" value="NZ_JANHDJ010000006.1"/>
</dbReference>
<accession>A0ABD6DAJ2</accession>
<gene>
    <name evidence="1" type="ORF">ACFSBW_15820</name>
</gene>
<proteinExistence type="predicted"/>
<reference evidence="1 2" key="1">
    <citation type="journal article" date="2019" name="Int. J. Syst. Evol. Microbiol.">
        <title>The Global Catalogue of Microorganisms (GCM) 10K type strain sequencing project: providing services to taxonomists for standard genome sequencing and annotation.</title>
        <authorList>
            <consortium name="The Broad Institute Genomics Platform"/>
            <consortium name="The Broad Institute Genome Sequencing Center for Infectious Disease"/>
            <person name="Wu L."/>
            <person name="Ma J."/>
        </authorList>
    </citation>
    <scope>NUCLEOTIDE SEQUENCE [LARGE SCALE GENOMIC DNA]</scope>
    <source>
        <strain evidence="1 2">CGMCC 1.10593</strain>
    </source>
</reference>
<evidence type="ECO:0000313" key="2">
    <source>
        <dbReference type="Proteomes" id="UP001597052"/>
    </source>
</evidence>
<dbReference type="EMBL" id="JBHUDM010000005">
    <property type="protein sequence ID" value="MFD1643341.1"/>
    <property type="molecule type" value="Genomic_DNA"/>
</dbReference>
<keyword evidence="2" id="KW-1185">Reference proteome</keyword>
<evidence type="ECO:0008006" key="3">
    <source>
        <dbReference type="Google" id="ProtNLM"/>
    </source>
</evidence>
<organism evidence="1 2">
    <name type="scientific">Halohasta litorea</name>
    <dbReference type="NCBI Taxonomy" id="869891"/>
    <lineage>
        <taxon>Archaea</taxon>
        <taxon>Methanobacteriati</taxon>
        <taxon>Methanobacteriota</taxon>
        <taxon>Stenosarchaea group</taxon>
        <taxon>Halobacteria</taxon>
        <taxon>Halobacteriales</taxon>
        <taxon>Haloferacaceae</taxon>
        <taxon>Halohasta</taxon>
    </lineage>
</organism>
<name>A0ABD6DAJ2_9EURY</name>
<evidence type="ECO:0000313" key="1">
    <source>
        <dbReference type="EMBL" id="MFD1643341.1"/>
    </source>
</evidence>
<protein>
    <recommendedName>
        <fullName evidence="3">3'-5' exonuclease</fullName>
    </recommendedName>
</protein>
<comment type="caution">
    <text evidence="1">The sequence shown here is derived from an EMBL/GenBank/DDBJ whole genome shotgun (WGS) entry which is preliminary data.</text>
</comment>
<dbReference type="AlphaFoldDB" id="A0ABD6DAJ2"/>
<sequence length="207" mass="23379">MTPSQTSEQTPRTVAESLGMGFMYHDQRQRAASIEAFAAVDAFQFEHLDEAAAIEAGEAYVDALWEKDALEDTCRNGGELDLSELADADWSPIRDAFSRRATVVGMDSEYADCSTIAWRRHKVGGDYWTPMKQAQVYELQAALQDPDYPNKPREGQSGHGPEAARYALGVELHDTRRFEPMVDVMIPYFERIAHRHQTHNKPAWNSD</sequence>
<dbReference type="Proteomes" id="UP001597052">
    <property type="component" value="Unassembled WGS sequence"/>
</dbReference>